<keyword evidence="4" id="KW-1185">Reference proteome</keyword>
<organism evidence="3 4">
    <name type="scientific">Pseudocohnilembus persalinus</name>
    <name type="common">Ciliate</name>
    <dbReference type="NCBI Taxonomy" id="266149"/>
    <lineage>
        <taxon>Eukaryota</taxon>
        <taxon>Sar</taxon>
        <taxon>Alveolata</taxon>
        <taxon>Ciliophora</taxon>
        <taxon>Intramacronucleata</taxon>
        <taxon>Oligohymenophorea</taxon>
        <taxon>Scuticociliatia</taxon>
        <taxon>Philasterida</taxon>
        <taxon>Pseudocohnilembidae</taxon>
        <taxon>Pseudocohnilembus</taxon>
    </lineage>
</organism>
<dbReference type="OrthoDB" id="288585at2759"/>
<gene>
    <name evidence="3" type="ORF">PPERSA_09933</name>
</gene>
<accession>A0A0V0QJM3</accession>
<keyword evidence="1" id="KW-0175">Coiled coil</keyword>
<comment type="caution">
    <text evidence="3">The sequence shown here is derived from an EMBL/GenBank/DDBJ whole genome shotgun (WGS) entry which is preliminary data.</text>
</comment>
<dbReference type="EMBL" id="LDAU01000155">
    <property type="protein sequence ID" value="KRX02316.1"/>
    <property type="molecule type" value="Genomic_DNA"/>
</dbReference>
<evidence type="ECO:0000313" key="4">
    <source>
        <dbReference type="Proteomes" id="UP000054937"/>
    </source>
</evidence>
<name>A0A0V0QJM3_PSEPJ</name>
<reference evidence="3 4" key="1">
    <citation type="journal article" date="2015" name="Sci. Rep.">
        <title>Genome of the facultative scuticociliatosis pathogen Pseudocohnilembus persalinus provides insight into its virulence through horizontal gene transfer.</title>
        <authorList>
            <person name="Xiong J."/>
            <person name="Wang G."/>
            <person name="Cheng J."/>
            <person name="Tian M."/>
            <person name="Pan X."/>
            <person name="Warren A."/>
            <person name="Jiang C."/>
            <person name="Yuan D."/>
            <person name="Miao W."/>
        </authorList>
    </citation>
    <scope>NUCLEOTIDE SEQUENCE [LARGE SCALE GENOMIC DNA]</scope>
    <source>
        <strain evidence="3">36N120E</strain>
    </source>
</reference>
<dbReference type="AlphaFoldDB" id="A0A0V0QJM3"/>
<feature type="region of interest" description="Disordered" evidence="2">
    <location>
        <begin position="33"/>
        <end position="53"/>
    </location>
</feature>
<dbReference type="Proteomes" id="UP000054937">
    <property type="component" value="Unassembled WGS sequence"/>
</dbReference>
<feature type="coiled-coil region" evidence="1">
    <location>
        <begin position="374"/>
        <end position="469"/>
    </location>
</feature>
<feature type="region of interest" description="Disordered" evidence="2">
    <location>
        <begin position="233"/>
        <end position="255"/>
    </location>
</feature>
<proteinExistence type="predicted"/>
<sequence length="510" mass="60343">MNNLQNKKISQKTYQQKKLLKLMQIGDFQSKNLSKGMSQSKIRQSSYQFKSQGLENDQTQKLLPKYQPKQIMIRSFSMTKNQFPQIKMDNQLKNGNFQNSTKHLYQEKNKQQQTLSDYYNGNSDKQTNCETQSYNQTQSQFGMKTFYHTVQRGFFNNNRNGRQNTSQSVRTRQIGSMLQKQPSELKQSRTQQGFNTFLSPNDVFENCNQLLSSQKKPSCQLSRTASYNTAYNNLSHTNINNDQNGRTQDNNQRRNTQKFYDTYFNPIFKGDDMGGIQPNLPEGKSQLPDIDYKTQFDFKNTQQNQHLFFLNFMHDQNNPPKHQKNIEIPSEEEINQQFQFKISQQLQNFENPTSTINFLNSGWEKDFKLIEDYIDYAKKKNEELVQEKAGMQEQLDNIKQKYNNELEQLQQEFGEKMRQIPAKLQEDFIKHQNEQFRLNKEITKLNKDKNDLNTQIEQAYEKIGEIETQMFGFPIFQLESNDPNLDIICQMNLRSDIEAYKKTNYPKLQH</sequence>
<evidence type="ECO:0000313" key="3">
    <source>
        <dbReference type="EMBL" id="KRX02316.1"/>
    </source>
</evidence>
<evidence type="ECO:0000256" key="1">
    <source>
        <dbReference type="SAM" id="Coils"/>
    </source>
</evidence>
<protein>
    <submittedName>
        <fullName evidence="3">Uncharacterized protein</fullName>
    </submittedName>
</protein>
<evidence type="ECO:0000256" key="2">
    <source>
        <dbReference type="SAM" id="MobiDB-lite"/>
    </source>
</evidence>
<dbReference type="InParanoid" id="A0A0V0QJM3"/>